<feature type="compositionally biased region" description="Low complexity" evidence="1">
    <location>
        <begin position="176"/>
        <end position="215"/>
    </location>
</feature>
<feature type="compositionally biased region" description="Pro residues" evidence="1">
    <location>
        <begin position="280"/>
        <end position="293"/>
    </location>
</feature>
<sequence length="613" mass="63922">MFLGRRRVREFFRKHFGTDQVNGQEPPSPSPPSSPTPPARRPPLTHAPSSTNTARPGTPRSHHPPSGVTVADRPVGNPRPERSGRRRRRRRTQSPVGLPLYSQEPGEEEMSLFKSQDMFESQLDLSLSLSRATTVERSYEDGEGYESEQEEEEDEIFERGGETRGRPSMEGAARLGGVSQSSSVQGHGQDSSGAARLGGVSQSSSVQGHGQDSSGAGLLQPPSVLSQGRPRSASEPLGPPRLYTTSPNTRVSLSPYMSHTPSSGSSSPFASRSGLIDIPLRPPSPPQTPPLPSPLATRSPGRPTYFTTHRSSRSSPINTLTPPSPASSIRNAGRPRASTLQRLLSGGVNGSTSSLASGGSPYAEGAMGRTASASTVSIRTQEISAPLPGSFVHSSFIFPRSGPTPQQVAFISSRESLGAYGYGNGVAPPHHPLSPTLPEAPPAFGLDEGGRRSGGLEPGTGEGGVRGRGRSGSEASRISGRSPLAVEVREGEGQSPPRSPREVGQLDERASGARGEAVTAGAAHVPPELVSPPSPKPPSSASPAVDLSSTRSSRPHPPDIVTLAPTPTASAAPSPLLPPLSSASATEQFFDYPPEVALREGADDATVAPTSTA</sequence>
<dbReference type="OrthoDB" id="2804493at2759"/>
<feature type="compositionally biased region" description="Polar residues" evidence="1">
    <location>
        <begin position="305"/>
        <end position="330"/>
    </location>
</feature>
<feature type="compositionally biased region" description="Basic and acidic residues" evidence="1">
    <location>
        <begin position="499"/>
        <end position="511"/>
    </location>
</feature>
<gene>
    <name evidence="2" type="ORF">RHTO0S_06e05886g</name>
</gene>
<feature type="compositionally biased region" description="Basic and acidic residues" evidence="1">
    <location>
        <begin position="157"/>
        <end position="167"/>
    </location>
</feature>
<dbReference type="EMBL" id="LK052941">
    <property type="protein sequence ID" value="CDR41767.1"/>
    <property type="molecule type" value="Genomic_DNA"/>
</dbReference>
<name>A0A061B268_RHOTO</name>
<feature type="compositionally biased region" description="Gly residues" evidence="1">
    <location>
        <begin position="452"/>
        <end position="466"/>
    </location>
</feature>
<feature type="compositionally biased region" description="Low complexity" evidence="1">
    <location>
        <begin position="254"/>
        <end position="273"/>
    </location>
</feature>
<reference evidence="2" key="1">
    <citation type="journal article" date="2014" name="Genome Announc.">
        <title>Draft genome sequence of Rhodosporidium toruloides CECT1137, an oleaginous yeast of biotechnological interest.</title>
        <authorList>
            <person name="Morin N."/>
            <person name="Calcas X."/>
            <person name="Devillers H."/>
            <person name="Durrens P."/>
            <person name="Sherman D.J."/>
            <person name="Nicaud J.-M."/>
            <person name="Neuveglise C."/>
        </authorList>
    </citation>
    <scope>NUCLEOTIDE SEQUENCE</scope>
    <source>
        <strain evidence="2">CECT1137</strain>
    </source>
</reference>
<evidence type="ECO:0000313" key="2">
    <source>
        <dbReference type="EMBL" id="CDR41767.1"/>
    </source>
</evidence>
<evidence type="ECO:0000256" key="1">
    <source>
        <dbReference type="SAM" id="MobiDB-lite"/>
    </source>
</evidence>
<dbReference type="AlphaFoldDB" id="A0A061B268"/>
<feature type="region of interest" description="Disordered" evidence="1">
    <location>
        <begin position="127"/>
        <end position="366"/>
    </location>
</feature>
<organism evidence="2">
    <name type="scientific">Rhodotorula toruloides</name>
    <name type="common">Yeast</name>
    <name type="synonym">Rhodosporidium toruloides</name>
    <dbReference type="NCBI Taxonomy" id="5286"/>
    <lineage>
        <taxon>Eukaryota</taxon>
        <taxon>Fungi</taxon>
        <taxon>Dikarya</taxon>
        <taxon>Basidiomycota</taxon>
        <taxon>Pucciniomycotina</taxon>
        <taxon>Microbotryomycetes</taxon>
        <taxon>Sporidiobolales</taxon>
        <taxon>Sporidiobolaceae</taxon>
        <taxon>Rhodotorula</taxon>
    </lineage>
</organism>
<feature type="compositionally biased region" description="Low complexity" evidence="1">
    <location>
        <begin position="562"/>
        <end position="586"/>
    </location>
</feature>
<proteinExistence type="predicted"/>
<protein>
    <submittedName>
        <fullName evidence="2">RHTO0S06e05886g1_1</fullName>
    </submittedName>
</protein>
<feature type="compositionally biased region" description="Polar residues" evidence="1">
    <location>
        <begin position="243"/>
        <end position="252"/>
    </location>
</feature>
<feature type="compositionally biased region" description="Pro residues" evidence="1">
    <location>
        <begin position="529"/>
        <end position="540"/>
    </location>
</feature>
<accession>A0A061B268</accession>
<feature type="region of interest" description="Disordered" evidence="1">
    <location>
        <begin position="1"/>
        <end position="109"/>
    </location>
</feature>
<feature type="compositionally biased region" description="Low complexity" evidence="1">
    <location>
        <begin position="472"/>
        <end position="482"/>
    </location>
</feature>
<feature type="compositionally biased region" description="Pro residues" evidence="1">
    <location>
        <begin position="26"/>
        <end position="41"/>
    </location>
</feature>
<feature type="region of interest" description="Disordered" evidence="1">
    <location>
        <begin position="422"/>
        <end position="588"/>
    </location>
</feature>
<feature type="compositionally biased region" description="Acidic residues" evidence="1">
    <location>
        <begin position="141"/>
        <end position="156"/>
    </location>
</feature>